<keyword evidence="4 6" id="KW-1133">Transmembrane helix</keyword>
<sequence>MQRYDRTVYLKQLLGRFGRFAAVGGVATALHYLLLVALVELFGVDEILSSAIAFSISSVANYFLNFYLTFAADLPHRQALPKFVLVAGLGLVVNTLCFTLLLPFLPYLLAQAGATLVTLASNFLLQQFWIYRGPQWNS</sequence>
<evidence type="ECO:0000256" key="4">
    <source>
        <dbReference type="ARBA" id="ARBA00022989"/>
    </source>
</evidence>
<keyword evidence="3 6" id="KW-0812">Transmembrane</keyword>
<feature type="transmembrane region" description="Helical" evidence="6">
    <location>
        <begin position="108"/>
        <end position="125"/>
    </location>
</feature>
<name>A0ABY8NDX3_9GAMM</name>
<dbReference type="PANTHER" id="PTHR38459">
    <property type="entry name" value="PROPHAGE BACTOPRENOL-LINKED GLUCOSE TRANSLOCASE HOMOLOG"/>
    <property type="match status" value="1"/>
</dbReference>
<dbReference type="InterPro" id="IPR007267">
    <property type="entry name" value="GtrA_DPMS_TM"/>
</dbReference>
<dbReference type="Proteomes" id="UP001236500">
    <property type="component" value="Chromosome"/>
</dbReference>
<protein>
    <submittedName>
        <fullName evidence="8">GtrA family protein</fullName>
    </submittedName>
</protein>
<evidence type="ECO:0000259" key="7">
    <source>
        <dbReference type="Pfam" id="PF04138"/>
    </source>
</evidence>
<comment type="subcellular location">
    <subcellularLocation>
        <location evidence="1">Membrane</location>
        <topology evidence="1">Multi-pass membrane protein</topology>
    </subcellularLocation>
</comment>
<feature type="transmembrane region" description="Helical" evidence="6">
    <location>
        <begin position="20"/>
        <end position="39"/>
    </location>
</feature>
<evidence type="ECO:0000313" key="8">
    <source>
        <dbReference type="EMBL" id="WGL16639.1"/>
    </source>
</evidence>
<evidence type="ECO:0000313" key="9">
    <source>
        <dbReference type="Proteomes" id="UP001236500"/>
    </source>
</evidence>
<evidence type="ECO:0000256" key="2">
    <source>
        <dbReference type="ARBA" id="ARBA00009399"/>
    </source>
</evidence>
<feature type="transmembrane region" description="Helical" evidence="6">
    <location>
        <begin position="51"/>
        <end position="71"/>
    </location>
</feature>
<dbReference type="EMBL" id="CP118605">
    <property type="protein sequence ID" value="WGL16639.1"/>
    <property type="molecule type" value="Genomic_DNA"/>
</dbReference>
<keyword evidence="9" id="KW-1185">Reference proteome</keyword>
<feature type="domain" description="GtrA/DPMS transmembrane" evidence="7">
    <location>
        <begin position="19"/>
        <end position="130"/>
    </location>
</feature>
<proteinExistence type="inferred from homology"/>
<evidence type="ECO:0000256" key="6">
    <source>
        <dbReference type="SAM" id="Phobius"/>
    </source>
</evidence>
<organism evidence="8 9">
    <name type="scientific">Microbulbifer bruguierae</name>
    <dbReference type="NCBI Taxonomy" id="3029061"/>
    <lineage>
        <taxon>Bacteria</taxon>
        <taxon>Pseudomonadati</taxon>
        <taxon>Pseudomonadota</taxon>
        <taxon>Gammaproteobacteria</taxon>
        <taxon>Cellvibrionales</taxon>
        <taxon>Microbulbiferaceae</taxon>
        <taxon>Microbulbifer</taxon>
    </lineage>
</organism>
<reference evidence="8 9" key="1">
    <citation type="submission" date="2023-02" db="EMBL/GenBank/DDBJ databases">
        <title>Description and genomic characterization of Microbulbifer bruguierae sp. nov., isolated from the sediment of mangrove plant Bruguiera sexangula.</title>
        <authorList>
            <person name="Long M."/>
        </authorList>
    </citation>
    <scope>NUCLEOTIDE SEQUENCE [LARGE SCALE GENOMIC DNA]</scope>
    <source>
        <strain evidence="8 9">H12</strain>
    </source>
</reference>
<evidence type="ECO:0000256" key="1">
    <source>
        <dbReference type="ARBA" id="ARBA00004141"/>
    </source>
</evidence>
<dbReference type="InterPro" id="IPR051401">
    <property type="entry name" value="GtrA_CellWall_Glycosyl"/>
</dbReference>
<gene>
    <name evidence="8" type="ORF">PVT68_18040</name>
</gene>
<dbReference type="PANTHER" id="PTHR38459:SF1">
    <property type="entry name" value="PROPHAGE BACTOPRENOL-LINKED GLUCOSE TRANSLOCASE HOMOLOG"/>
    <property type="match status" value="1"/>
</dbReference>
<accession>A0ABY8NDX3</accession>
<keyword evidence="5 6" id="KW-0472">Membrane</keyword>
<dbReference type="Pfam" id="PF04138">
    <property type="entry name" value="GtrA_DPMS_TM"/>
    <property type="match status" value="1"/>
</dbReference>
<evidence type="ECO:0000256" key="3">
    <source>
        <dbReference type="ARBA" id="ARBA00022692"/>
    </source>
</evidence>
<evidence type="ECO:0000256" key="5">
    <source>
        <dbReference type="ARBA" id="ARBA00023136"/>
    </source>
</evidence>
<dbReference type="RefSeq" id="WP_280320463.1">
    <property type="nucleotide sequence ID" value="NZ_CP118605.1"/>
</dbReference>
<feature type="transmembrane region" description="Helical" evidence="6">
    <location>
        <begin position="83"/>
        <end position="102"/>
    </location>
</feature>
<comment type="similarity">
    <text evidence="2">Belongs to the GtrA family.</text>
</comment>